<accession>A0ACB9MF30</accession>
<name>A0ACB9MF30_BAUVA</name>
<comment type="caution">
    <text evidence="1">The sequence shown here is derived from an EMBL/GenBank/DDBJ whole genome shotgun (WGS) entry which is preliminary data.</text>
</comment>
<dbReference type="EMBL" id="CM039434">
    <property type="protein sequence ID" value="KAI4322705.1"/>
    <property type="molecule type" value="Genomic_DNA"/>
</dbReference>
<sequence>MKPQVTMMRCQKEEIAKFRRQSWPWVTGVADQTSAFHPQGQGEPFRVNGHDRTKPPTHLLQGIGVGRGRNWKYWNSNLETRSKPQRI</sequence>
<protein>
    <submittedName>
        <fullName evidence="1">Uncharacterized protein</fullName>
    </submittedName>
</protein>
<organism evidence="1 2">
    <name type="scientific">Bauhinia variegata</name>
    <name type="common">Purple orchid tree</name>
    <name type="synonym">Phanera variegata</name>
    <dbReference type="NCBI Taxonomy" id="167791"/>
    <lineage>
        <taxon>Eukaryota</taxon>
        <taxon>Viridiplantae</taxon>
        <taxon>Streptophyta</taxon>
        <taxon>Embryophyta</taxon>
        <taxon>Tracheophyta</taxon>
        <taxon>Spermatophyta</taxon>
        <taxon>Magnoliopsida</taxon>
        <taxon>eudicotyledons</taxon>
        <taxon>Gunneridae</taxon>
        <taxon>Pentapetalae</taxon>
        <taxon>rosids</taxon>
        <taxon>fabids</taxon>
        <taxon>Fabales</taxon>
        <taxon>Fabaceae</taxon>
        <taxon>Cercidoideae</taxon>
        <taxon>Cercideae</taxon>
        <taxon>Bauhiniinae</taxon>
        <taxon>Bauhinia</taxon>
    </lineage>
</organism>
<proteinExistence type="predicted"/>
<gene>
    <name evidence="1" type="ORF">L6164_022374</name>
</gene>
<evidence type="ECO:0000313" key="1">
    <source>
        <dbReference type="EMBL" id="KAI4322705.1"/>
    </source>
</evidence>
<evidence type="ECO:0000313" key="2">
    <source>
        <dbReference type="Proteomes" id="UP000828941"/>
    </source>
</evidence>
<reference evidence="1 2" key="1">
    <citation type="journal article" date="2022" name="DNA Res.">
        <title>Chromosomal-level genome assembly of the orchid tree Bauhinia variegata (Leguminosae; Cercidoideae) supports the allotetraploid origin hypothesis of Bauhinia.</title>
        <authorList>
            <person name="Zhong Y."/>
            <person name="Chen Y."/>
            <person name="Zheng D."/>
            <person name="Pang J."/>
            <person name="Liu Y."/>
            <person name="Luo S."/>
            <person name="Meng S."/>
            <person name="Qian L."/>
            <person name="Wei D."/>
            <person name="Dai S."/>
            <person name="Zhou R."/>
        </authorList>
    </citation>
    <scope>NUCLEOTIDE SEQUENCE [LARGE SCALE GENOMIC DNA]</scope>
    <source>
        <strain evidence="1">BV-YZ2020</strain>
    </source>
</reference>
<keyword evidence="2" id="KW-1185">Reference proteome</keyword>
<dbReference type="Proteomes" id="UP000828941">
    <property type="component" value="Chromosome 9"/>
</dbReference>